<gene>
    <name evidence="1" type="ORF">NDI37_00890</name>
</gene>
<evidence type="ECO:0000313" key="2">
    <source>
        <dbReference type="Proteomes" id="UP001442494"/>
    </source>
</evidence>
<name>A0ABV0JHV0_9CYAN</name>
<reference evidence="1 2" key="1">
    <citation type="submission" date="2022-04" db="EMBL/GenBank/DDBJ databases">
        <title>Positive selection, recombination, and allopatry shape intraspecific diversity of widespread and dominant cyanobacteria.</title>
        <authorList>
            <person name="Wei J."/>
            <person name="Shu W."/>
            <person name="Hu C."/>
        </authorList>
    </citation>
    <scope>NUCLEOTIDE SEQUENCE [LARGE SCALE GENOMIC DNA]</scope>
    <source>
        <strain evidence="1 2">GB2-A5</strain>
    </source>
</reference>
<keyword evidence="2" id="KW-1185">Reference proteome</keyword>
<evidence type="ECO:0000313" key="1">
    <source>
        <dbReference type="EMBL" id="MEP0863027.1"/>
    </source>
</evidence>
<proteinExistence type="predicted"/>
<dbReference type="Proteomes" id="UP001442494">
    <property type="component" value="Unassembled WGS sequence"/>
</dbReference>
<dbReference type="RefSeq" id="WP_190424399.1">
    <property type="nucleotide sequence ID" value="NZ_JAMPKK010000001.1"/>
</dbReference>
<accession>A0ABV0JHV0</accession>
<protein>
    <submittedName>
        <fullName evidence="1">Uncharacterized protein</fullName>
    </submittedName>
</protein>
<organism evidence="1 2">
    <name type="scientific">Funiculus sociatus GB2-A5</name>
    <dbReference type="NCBI Taxonomy" id="2933946"/>
    <lineage>
        <taxon>Bacteria</taxon>
        <taxon>Bacillati</taxon>
        <taxon>Cyanobacteriota</taxon>
        <taxon>Cyanophyceae</taxon>
        <taxon>Coleofasciculales</taxon>
        <taxon>Coleofasciculaceae</taxon>
        <taxon>Funiculus</taxon>
    </lineage>
</organism>
<dbReference type="EMBL" id="JAMPKK010000001">
    <property type="protein sequence ID" value="MEP0863027.1"/>
    <property type="molecule type" value="Genomic_DNA"/>
</dbReference>
<sequence length="63" mass="6824">MRVACAIAPEVGKGNLLPEAEAIALEDQEKVKSLRRPYQMLAAKPASKRAYQLVCPSMPLSLA</sequence>
<comment type="caution">
    <text evidence="1">The sequence shown here is derived from an EMBL/GenBank/DDBJ whole genome shotgun (WGS) entry which is preliminary data.</text>
</comment>